<dbReference type="EMBL" id="CAFBMR010000133">
    <property type="protein sequence ID" value="CAB4930362.1"/>
    <property type="molecule type" value="Genomic_DNA"/>
</dbReference>
<gene>
    <name evidence="1" type="ORF">UFOPK3610_01905</name>
</gene>
<organism evidence="1">
    <name type="scientific">freshwater metagenome</name>
    <dbReference type="NCBI Taxonomy" id="449393"/>
    <lineage>
        <taxon>unclassified sequences</taxon>
        <taxon>metagenomes</taxon>
        <taxon>ecological metagenomes</taxon>
    </lineage>
</organism>
<dbReference type="PANTHER" id="PTHR28055">
    <property type="entry name" value="ALTERED INHERITANCE OF MITOCHONDRIA PROTEIN 41, MITOCHONDRIAL"/>
    <property type="match status" value="1"/>
</dbReference>
<dbReference type="Pfam" id="PF09424">
    <property type="entry name" value="YqeY"/>
    <property type="match status" value="1"/>
</dbReference>
<accession>A0A6J7IJ76</accession>
<dbReference type="PANTHER" id="PTHR28055:SF1">
    <property type="entry name" value="ALTERED INHERITANCE OF MITOCHONDRIA PROTEIN 41, MITOCHONDRIAL"/>
    <property type="match status" value="1"/>
</dbReference>
<protein>
    <submittedName>
        <fullName evidence="1">Unannotated protein</fullName>
    </submittedName>
</protein>
<sequence length="174" mass="18406">MAATDAIFPSTPPVSHVREDGYMLKDQLQSDLTVAIRAQDKVTAGTLRMALTAVTNAEVSGKEKRELTDDDVVAVLIGEAKRRREAAESYDSAGAVDRANLERAELEVLERYLPSPLTDEEVAVLVRDAVAQAGEQGLTGMKAMGAVMKVLTPATRGKADGGVVAQLVKDALGA</sequence>
<dbReference type="Gene3D" id="1.10.1510.10">
    <property type="entry name" value="Uncharacterised protein YqeY/AIM41 PF09424, N-terminal domain"/>
    <property type="match status" value="1"/>
</dbReference>
<dbReference type="AlphaFoldDB" id="A0A6J7IJ76"/>
<reference evidence="1" key="1">
    <citation type="submission" date="2020-05" db="EMBL/GenBank/DDBJ databases">
        <authorList>
            <person name="Chiriac C."/>
            <person name="Salcher M."/>
            <person name="Ghai R."/>
            <person name="Kavagutti S V."/>
        </authorList>
    </citation>
    <scope>NUCLEOTIDE SEQUENCE</scope>
</reference>
<proteinExistence type="predicted"/>
<dbReference type="InterPro" id="IPR023168">
    <property type="entry name" value="GatB_Yqey_C_2"/>
</dbReference>
<dbReference type="SUPFAM" id="SSF89095">
    <property type="entry name" value="GatB/YqeY motif"/>
    <property type="match status" value="1"/>
</dbReference>
<dbReference type="GO" id="GO:0016884">
    <property type="term" value="F:carbon-nitrogen ligase activity, with glutamine as amido-N-donor"/>
    <property type="evidence" value="ECO:0007669"/>
    <property type="project" value="InterPro"/>
</dbReference>
<dbReference type="InterPro" id="IPR003789">
    <property type="entry name" value="Asn/Gln_tRNA_amidoTrase-B-like"/>
</dbReference>
<evidence type="ECO:0000313" key="1">
    <source>
        <dbReference type="EMBL" id="CAB4930362.1"/>
    </source>
</evidence>
<dbReference type="InterPro" id="IPR042184">
    <property type="entry name" value="YqeY/Aim41_N"/>
</dbReference>
<dbReference type="InterPro" id="IPR019004">
    <property type="entry name" value="YqeY/Aim41"/>
</dbReference>
<dbReference type="Gene3D" id="1.10.10.410">
    <property type="match status" value="1"/>
</dbReference>
<name>A0A6J7IJ76_9ZZZZ</name>